<reference evidence="2" key="1">
    <citation type="journal article" date="2022" name="bioRxiv">
        <title>Discovery and biosynthetic assessment of Streptomyces ortus sp nov. isolated from a deep-sea sponge.</title>
        <authorList>
            <person name="Williams S.E."/>
        </authorList>
    </citation>
    <scope>NUCLEOTIDE SEQUENCE</scope>
    <source>
        <strain evidence="2">A15ISP2-DRY2</strain>
    </source>
</reference>
<protein>
    <submittedName>
        <fullName evidence="2">Helix-turn-helix domain-containing protein</fullName>
    </submittedName>
</protein>
<dbReference type="PROSITE" id="PS50943">
    <property type="entry name" value="HTH_CROC1"/>
    <property type="match status" value="1"/>
</dbReference>
<feature type="domain" description="HTH cro/C1-type" evidence="1">
    <location>
        <begin position="18"/>
        <end position="72"/>
    </location>
</feature>
<dbReference type="Pfam" id="PF13560">
    <property type="entry name" value="HTH_31"/>
    <property type="match status" value="1"/>
</dbReference>
<dbReference type="RefSeq" id="WP_267026540.1">
    <property type="nucleotide sequence ID" value="NZ_JAIFZO010000002.1"/>
</dbReference>
<comment type="caution">
    <text evidence="2">The sequence shown here is derived from an EMBL/GenBank/DDBJ whole genome shotgun (WGS) entry which is preliminary data.</text>
</comment>
<dbReference type="SMART" id="SM00530">
    <property type="entry name" value="HTH_XRE"/>
    <property type="match status" value="1"/>
</dbReference>
<proteinExistence type="predicted"/>
<evidence type="ECO:0000259" key="1">
    <source>
        <dbReference type="PROSITE" id="PS50943"/>
    </source>
</evidence>
<dbReference type="Pfam" id="PF19054">
    <property type="entry name" value="DUF5753"/>
    <property type="match status" value="1"/>
</dbReference>
<dbReference type="Gene3D" id="1.10.260.40">
    <property type="entry name" value="lambda repressor-like DNA-binding domains"/>
    <property type="match status" value="1"/>
</dbReference>
<keyword evidence="3" id="KW-1185">Reference proteome</keyword>
<dbReference type="Proteomes" id="UP001165590">
    <property type="component" value="Unassembled WGS sequence"/>
</dbReference>
<dbReference type="EMBL" id="JAIFZO010000002">
    <property type="protein sequence ID" value="MCX4233620.1"/>
    <property type="molecule type" value="Genomic_DNA"/>
</dbReference>
<dbReference type="SUPFAM" id="SSF47413">
    <property type="entry name" value="lambda repressor-like DNA-binding domains"/>
    <property type="match status" value="1"/>
</dbReference>
<dbReference type="InterPro" id="IPR001387">
    <property type="entry name" value="Cro/C1-type_HTH"/>
</dbReference>
<gene>
    <name evidence="2" type="ORF">K3769_12695</name>
</gene>
<organism evidence="2 3">
    <name type="scientific">Streptomyces ortus</name>
    <dbReference type="NCBI Taxonomy" id="2867268"/>
    <lineage>
        <taxon>Bacteria</taxon>
        <taxon>Bacillati</taxon>
        <taxon>Actinomycetota</taxon>
        <taxon>Actinomycetes</taxon>
        <taxon>Kitasatosporales</taxon>
        <taxon>Streptomycetaceae</taxon>
        <taxon>Streptomyces</taxon>
    </lineage>
</organism>
<dbReference type="InterPro" id="IPR043917">
    <property type="entry name" value="DUF5753"/>
</dbReference>
<dbReference type="InterPro" id="IPR010982">
    <property type="entry name" value="Lambda_DNA-bd_dom_sf"/>
</dbReference>
<evidence type="ECO:0000313" key="2">
    <source>
        <dbReference type="EMBL" id="MCX4233620.1"/>
    </source>
</evidence>
<name>A0ABT3V1K4_9ACTN</name>
<evidence type="ECO:0000313" key="3">
    <source>
        <dbReference type="Proteomes" id="UP001165590"/>
    </source>
</evidence>
<accession>A0ABT3V1K4</accession>
<sequence>MPAGGRPTVRSRRLGTALRQYRLAAKLDQPQAAEVIASSQARVSRVETGHVTARVIEVRLLLDAYGVTDPEVRAKLEELAKRSKNRGWWLEHAAHLRPDYMDHIALEDDATYIQEWQQALVPGLLQTPAYTEAVIRTSPVHMAPERVAQLVEVREARQAKIEEGGATYSAVIWEAVITHPLVSLEVHQQQLLAVLAVAKRKNVTVQVLPFSMGALATVTSAFSTFSFDTEPAVQAVALENLRGTSVLEAPEDLAAYANMYDLLRSSALAPDASAKLIRGVLRSLKEDASCPRP</sequence>
<dbReference type="CDD" id="cd00093">
    <property type="entry name" value="HTH_XRE"/>
    <property type="match status" value="1"/>
</dbReference>